<sequence length="90" mass="11156">MKGVTPLYYYGYRTSYPDYYSYPATITREQKEDYMKQMKEMMEKHMRMTEEIKHMIGKHMRMTEEMKRIGEHMDQRLKRMESARRDPCDP</sequence>
<dbReference type="RefSeq" id="WP_181754360.1">
    <property type="nucleotide sequence ID" value="NZ_JACEIQ010000025.1"/>
</dbReference>
<evidence type="ECO:0000313" key="2">
    <source>
        <dbReference type="EMBL" id="MBA4496179.1"/>
    </source>
</evidence>
<keyword evidence="3" id="KW-1185">Reference proteome</keyword>
<protein>
    <submittedName>
        <fullName evidence="2">Uncharacterized protein</fullName>
    </submittedName>
</protein>
<feature type="coiled-coil region" evidence="1">
    <location>
        <begin position="24"/>
        <end position="51"/>
    </location>
</feature>
<proteinExistence type="predicted"/>
<keyword evidence="1" id="KW-0175">Coiled coil</keyword>
<organism evidence="2 3">
    <name type="scientific">Paenactinomyces guangxiensis</name>
    <dbReference type="NCBI Taxonomy" id="1490290"/>
    <lineage>
        <taxon>Bacteria</taxon>
        <taxon>Bacillati</taxon>
        <taxon>Bacillota</taxon>
        <taxon>Bacilli</taxon>
        <taxon>Bacillales</taxon>
        <taxon>Thermoactinomycetaceae</taxon>
        <taxon>Paenactinomyces</taxon>
    </lineage>
</organism>
<accession>A0A7W1WUA5</accession>
<dbReference type="AlphaFoldDB" id="A0A7W1WUA5"/>
<dbReference type="EMBL" id="JACEIQ010000025">
    <property type="protein sequence ID" value="MBA4496179.1"/>
    <property type="molecule type" value="Genomic_DNA"/>
</dbReference>
<evidence type="ECO:0000313" key="3">
    <source>
        <dbReference type="Proteomes" id="UP000535491"/>
    </source>
</evidence>
<name>A0A7W1WUA5_9BACL</name>
<gene>
    <name evidence="2" type="ORF">H1191_18050</name>
</gene>
<evidence type="ECO:0000256" key="1">
    <source>
        <dbReference type="SAM" id="Coils"/>
    </source>
</evidence>
<reference evidence="2 3" key="1">
    <citation type="submission" date="2020-07" db="EMBL/GenBank/DDBJ databases">
        <authorList>
            <person name="Feng H."/>
        </authorList>
    </citation>
    <scope>NUCLEOTIDE SEQUENCE [LARGE SCALE GENOMIC DNA]</scope>
    <source>
        <strain evidence="3">s-10</strain>
    </source>
</reference>
<dbReference type="Proteomes" id="UP000535491">
    <property type="component" value="Unassembled WGS sequence"/>
</dbReference>
<comment type="caution">
    <text evidence="2">The sequence shown here is derived from an EMBL/GenBank/DDBJ whole genome shotgun (WGS) entry which is preliminary data.</text>
</comment>